<dbReference type="OrthoDB" id="2670842at2759"/>
<gene>
    <name evidence="3" type="ORF">PISMIDRAFT_674291</name>
</gene>
<dbReference type="AlphaFoldDB" id="A0A0D0A0M7"/>
<feature type="compositionally biased region" description="Basic and acidic residues" evidence="2">
    <location>
        <begin position="1"/>
        <end position="19"/>
    </location>
</feature>
<proteinExistence type="predicted"/>
<evidence type="ECO:0000313" key="3">
    <source>
        <dbReference type="EMBL" id="KIK27962.1"/>
    </source>
</evidence>
<evidence type="ECO:0000256" key="2">
    <source>
        <dbReference type="SAM" id="MobiDB-lite"/>
    </source>
</evidence>
<reference evidence="4" key="2">
    <citation type="submission" date="2015-01" db="EMBL/GenBank/DDBJ databases">
        <title>Evolutionary Origins and Diversification of the Mycorrhizal Mutualists.</title>
        <authorList>
            <consortium name="DOE Joint Genome Institute"/>
            <consortium name="Mycorrhizal Genomics Consortium"/>
            <person name="Kohler A."/>
            <person name="Kuo A."/>
            <person name="Nagy L.G."/>
            <person name="Floudas D."/>
            <person name="Copeland A."/>
            <person name="Barry K.W."/>
            <person name="Cichocki N."/>
            <person name="Veneault-Fourrey C."/>
            <person name="LaButti K."/>
            <person name="Lindquist E.A."/>
            <person name="Lipzen A."/>
            <person name="Lundell T."/>
            <person name="Morin E."/>
            <person name="Murat C."/>
            <person name="Riley R."/>
            <person name="Ohm R."/>
            <person name="Sun H."/>
            <person name="Tunlid A."/>
            <person name="Henrissat B."/>
            <person name="Grigoriev I.V."/>
            <person name="Hibbett D.S."/>
            <person name="Martin F."/>
        </authorList>
    </citation>
    <scope>NUCLEOTIDE SEQUENCE [LARGE SCALE GENOMIC DNA]</scope>
    <source>
        <strain evidence="4">441</strain>
    </source>
</reference>
<organism evidence="3 4">
    <name type="scientific">Pisolithus microcarpus 441</name>
    <dbReference type="NCBI Taxonomy" id="765257"/>
    <lineage>
        <taxon>Eukaryota</taxon>
        <taxon>Fungi</taxon>
        <taxon>Dikarya</taxon>
        <taxon>Basidiomycota</taxon>
        <taxon>Agaricomycotina</taxon>
        <taxon>Agaricomycetes</taxon>
        <taxon>Agaricomycetidae</taxon>
        <taxon>Boletales</taxon>
        <taxon>Sclerodermatineae</taxon>
        <taxon>Pisolithaceae</taxon>
        <taxon>Pisolithus</taxon>
    </lineage>
</organism>
<evidence type="ECO:0000313" key="4">
    <source>
        <dbReference type="Proteomes" id="UP000054018"/>
    </source>
</evidence>
<feature type="coiled-coil region" evidence="1">
    <location>
        <begin position="200"/>
        <end position="274"/>
    </location>
</feature>
<dbReference type="HOGENOM" id="CLU_068507_0_0_1"/>
<protein>
    <submittedName>
        <fullName evidence="3">Uncharacterized protein</fullName>
    </submittedName>
</protein>
<dbReference type="EMBL" id="KN833694">
    <property type="protein sequence ID" value="KIK27962.1"/>
    <property type="molecule type" value="Genomic_DNA"/>
</dbReference>
<feature type="region of interest" description="Disordered" evidence="2">
    <location>
        <begin position="1"/>
        <end position="115"/>
    </location>
</feature>
<accession>A0A0D0A0M7</accession>
<keyword evidence="4" id="KW-1185">Reference proteome</keyword>
<dbReference type="Proteomes" id="UP000054018">
    <property type="component" value="Unassembled WGS sequence"/>
</dbReference>
<keyword evidence="1" id="KW-0175">Coiled coil</keyword>
<feature type="compositionally biased region" description="Low complexity" evidence="2">
    <location>
        <begin position="37"/>
        <end position="53"/>
    </location>
</feature>
<dbReference type="STRING" id="765257.A0A0D0A0M7"/>
<evidence type="ECO:0000256" key="1">
    <source>
        <dbReference type="SAM" id="Coils"/>
    </source>
</evidence>
<feature type="compositionally biased region" description="Polar residues" evidence="2">
    <location>
        <begin position="94"/>
        <end position="109"/>
    </location>
</feature>
<sequence>MSKRLRDIEKGLQERHESRIVAADRPVFEPPTVGDESPAQQALPLSLAGSSSSTNQERELPPSPPKQVPRRSLLGLDLDSPVMTPAEVPAVSDSPPSQNRSSGVGSSMLLTPPKTVHRSTSGFVLVDVGEPTSPTANKGKGRAVVDTIGGSVENEENPFLEKQPASNVVALADSAPNLLKFHPASSSGSPTPGEQFVTVFNRVKLAQEELQLNMKQLQELEVANYILKTERQKNSFKISNDAKAERIAELTAQVDALKKEVQELKKSNYDKDQQIASLLHGW</sequence>
<reference evidence="3 4" key="1">
    <citation type="submission" date="2014-04" db="EMBL/GenBank/DDBJ databases">
        <authorList>
            <consortium name="DOE Joint Genome Institute"/>
            <person name="Kuo A."/>
            <person name="Kohler A."/>
            <person name="Costa M.D."/>
            <person name="Nagy L.G."/>
            <person name="Floudas D."/>
            <person name="Copeland A."/>
            <person name="Barry K.W."/>
            <person name="Cichocki N."/>
            <person name="Veneault-Fourrey C."/>
            <person name="LaButti K."/>
            <person name="Lindquist E.A."/>
            <person name="Lipzen A."/>
            <person name="Lundell T."/>
            <person name="Morin E."/>
            <person name="Murat C."/>
            <person name="Sun H."/>
            <person name="Tunlid A."/>
            <person name="Henrissat B."/>
            <person name="Grigoriev I.V."/>
            <person name="Hibbett D.S."/>
            <person name="Martin F."/>
            <person name="Nordberg H.P."/>
            <person name="Cantor M.N."/>
            <person name="Hua S.X."/>
        </authorList>
    </citation>
    <scope>NUCLEOTIDE SEQUENCE [LARGE SCALE GENOMIC DNA]</scope>
    <source>
        <strain evidence="3 4">441</strain>
    </source>
</reference>
<name>A0A0D0A0M7_9AGAM</name>